<dbReference type="Gene3D" id="2.20.20.160">
    <property type="match status" value="1"/>
</dbReference>
<organism evidence="2 3">
    <name type="scientific">Stegodyphus mimosarum</name>
    <name type="common">African social velvet spider</name>
    <dbReference type="NCBI Taxonomy" id="407821"/>
    <lineage>
        <taxon>Eukaryota</taxon>
        <taxon>Metazoa</taxon>
        <taxon>Ecdysozoa</taxon>
        <taxon>Arthropoda</taxon>
        <taxon>Chelicerata</taxon>
        <taxon>Arachnida</taxon>
        <taxon>Araneae</taxon>
        <taxon>Araneomorphae</taxon>
        <taxon>Entelegynae</taxon>
        <taxon>Eresoidea</taxon>
        <taxon>Eresidae</taxon>
        <taxon>Stegodyphus</taxon>
    </lineage>
</organism>
<name>A0A087TU57_STEMI</name>
<reference evidence="2 3" key="1">
    <citation type="submission" date="2013-11" db="EMBL/GenBank/DDBJ databases">
        <title>Genome sequencing of Stegodyphus mimosarum.</title>
        <authorList>
            <person name="Bechsgaard J."/>
        </authorList>
    </citation>
    <scope>NUCLEOTIDE SEQUENCE [LARGE SCALE GENOMIC DNA]</scope>
</reference>
<protein>
    <submittedName>
        <fullName evidence="2">Uncharacterized protein</fullName>
    </submittedName>
</protein>
<proteinExistence type="predicted"/>
<dbReference type="Proteomes" id="UP000054359">
    <property type="component" value="Unassembled WGS sequence"/>
</dbReference>
<keyword evidence="3" id="KW-1185">Reference proteome</keyword>
<gene>
    <name evidence="2" type="ORF">X975_08194</name>
</gene>
<dbReference type="AlphaFoldDB" id="A0A087TU57"/>
<sequence length="196" mass="21746">MWIAFFVCGFLWSACTVNAGLVNTTTEYLTDYKINSVSEEDTVSSHTSAGTPSSRRVGSFYKRRPYSNPMPECASQQVCNAVFMRLKFVQPLCRCAGAFTSPCSTRMNPNDGHTINLLSDREGQKTQTLVKVCEDVSSVKMCNQPHDWMLLALQNVRTGKAHYLVVCKCPSYAVMEGPVLHTQPPYARIPGISVYG</sequence>
<evidence type="ECO:0000313" key="2">
    <source>
        <dbReference type="EMBL" id="KFM68646.1"/>
    </source>
</evidence>
<feature type="chain" id="PRO_5001829919" evidence="1">
    <location>
        <begin position="20"/>
        <end position="196"/>
    </location>
</feature>
<feature type="non-terminal residue" evidence="2">
    <location>
        <position position="196"/>
    </location>
</feature>
<evidence type="ECO:0000256" key="1">
    <source>
        <dbReference type="SAM" id="SignalP"/>
    </source>
</evidence>
<accession>A0A087TU57</accession>
<dbReference type="OMA" id="MPASHWV"/>
<keyword evidence="1" id="KW-0732">Signal</keyword>
<evidence type="ECO:0000313" key="3">
    <source>
        <dbReference type="Proteomes" id="UP000054359"/>
    </source>
</evidence>
<dbReference type="EMBL" id="KK116743">
    <property type="protein sequence ID" value="KFM68646.1"/>
    <property type="molecule type" value="Genomic_DNA"/>
</dbReference>
<dbReference type="OrthoDB" id="6413868at2759"/>
<feature type="signal peptide" evidence="1">
    <location>
        <begin position="1"/>
        <end position="19"/>
    </location>
</feature>